<feature type="region of interest" description="Disordered" evidence="1">
    <location>
        <begin position="1502"/>
        <end position="1525"/>
    </location>
</feature>
<feature type="compositionally biased region" description="Polar residues" evidence="1">
    <location>
        <begin position="1821"/>
        <end position="1847"/>
    </location>
</feature>
<dbReference type="SUPFAM" id="SSF55874">
    <property type="entry name" value="ATPase domain of HSP90 chaperone/DNA topoisomerase II/histidine kinase"/>
    <property type="match status" value="1"/>
</dbReference>
<sequence length="2222" mass="249381">MFSTFRDKVIADDSLEEKVEVNQRHLIDKILARYSAEYTVFRELLQNANDAEASELKIRFITSDFSENQKGNNQNELNFESTQSNSLFSSNKSFTSVGESVINNSVSLNEKYTTIIVSNNGKKFSGQDWNRLKKIAEGNPDEQKIGFFGVGFYSLFSICEEPFVISGNDCMAFYWKGDQLFTKKFNKGEQKVGLESDEAPWTWFIMQIRDDPTPVPDPARFGRFLSTALAFTKSLKTVSVIINNHEVFKVNKVQKDFSNQNLMSEAGFLGFKKEKYMLESPQRLFGIKNINKHTFLIECSYIHLHKETSIINELGNLVGDIFKGKKDTAALSSNSAFLDRKLGGFFSSWINPFRSNSENSKNVVNTPNSQEVAQKVTKTVESVKLVLKTEFIILKIAEADISVDVPSKMALHMERATKKPPPKFSTMQVIWGINSELEKENNNIEIASQSNNPDLAVLGQLSAYPQQGSVFIGFATHQTTGCSAHLAAQFIPTVERESIDFIDPALARWNRELLSIFGIMCRILHDSELEFLSRKFKELNNDIYSPKNKTSIIKMLNLEKFTKLSLHSAQTLKFFTPRYTTPSSLPGELFSNVFFACSRDPIPILSSCGVVPATKARLYLPIDSNTSMSIDTIKSEWKKTNGNFPSLLNLIYNLPIIPPESVVFSKDMLLLLKDLGQINVMTIKDVITDISSSDPMSPDEAVGIIYWWSSLSHSKFSYQTSFINSIKINCCLSDYTNSKVPSQSEKYNSELNTQLPTFTFYLNQARHFINPKTFPIFDLSLFEPFLKTSLNSTNQSNCLNLPYPLSVIPLSVSLKFKSDTLHSLFNGADRFMPLSELPVKLWLDHILSDRMMFTLYQTPIISEVGLESTNLSNLSHDTDGLYPISHTVLSTIAKLWPRMPLEERVMVVSTVDNIKFIPTINGLQKPGNSYFPSANLFPDLSIVLRSVIKVSKENVLTELGVKKHVDLQLVFDRIDTELKWDHIQLVKYLISVSETLTELEYKKLRNARIFPAFEPSSNIIDNKPQAKTSPPIKYRADQLYFPSDKVSNLGIPVLKWNKLSGPSFADSKEGIFLSRLGMKIHPNILELLIISSQQPLNTPKSTDIDLPIDSDSNLRIKALDYLLENFDRVYSDEYSSIISQNDIPFLPVYSASLVSPSNENNSLKSIITYTSKLEHPHRCFSNPSCVVMKFPILDKRWRRNHDKLGVPLNPSVNELLTRISSYSFTSHSEAVTVFEYLSSRQADFTNRDWASWKKVNFIPVFDKEKNIVTKKLLPAKCYFQAKSDEISSKSTSGFEYKNIFFTTIDFGPKAALFLRTCGVRDEPLPVDLANQLVSDPNAFLLACNNSYEVYTELIKKIASSSSELQGHPQTWRSMQETSWLVASQKRKITIADTSLKLSDKTDSSGPKNDSVDEETIEYTLSKPRDIVIIDDTFLAQQLHPKSAPSDPLLEQFYLSLGSTWLRQSVRISNIPIGNPEITNASITLEKIIKDRAPLLLNEFKNSSSRSNNISNYDGHESSRLNSSGNSSKLIRDIEFMQNKLVVRQVQRIEVKHEFKLTGSVYKTLTSACGVNWDAHRGAYTDNKEKANWNMDITSLVSAFSSKSSISSSGLTELFTSDSTKWCCILIAQPTPSSSSTFLPPEYDGQLAQFWDSFDVGMAIGVLFLKQCRLNDALLISTLLSSSLDGLRRKGFPVDRILLSTKKKADLLKSSIITGNKSGSTVSSNTREPSSEKNILQNSASLSIKDAGTRSNPPLYNPKLNLTSSEISNNLIAILTSSYPNSKRSQIVDAVMTVMKQYNLGDNKNNQTFDDLLKKAGDHLSSESLQSKPSKNYESNSQGLLSGTNNFGSNLPNSLKPSSNGTASISGNNPEISDSANNNHTQSRIINKPNNHEVSKSVISNPYSNMLSIKQSLDSAVKSTPSVSGAKGMPSYDTSAPSTSPSLNESNNRFSKLFGGINKLYSKNSNPLLNKNNNTLPSEFALNPNQDGIGNAISKYPDDSPNNPLFHPNDSSSDYVSNSVNFCKPLSSQRLKYFGLVNGIDLYLDSKIDTPESYSTLKENYIKGYYGNVKFPRSHSNHDIDSFKLFSCILTQLAEKVFGMPKESMHMFIGGIGCTTIAFNRSKVLFFNIDYFINLNHNISLERILFEHKGKSGHSSQPGINIENELNSIRLSGKDVRDVYAYWFMTTCHELAHHFVHDHDVQHGFYTSSFAETYMAKLIELLT</sequence>
<dbReference type="InterPro" id="IPR022155">
    <property type="entry name" value="DUF3684"/>
</dbReference>
<dbReference type="InterPro" id="IPR036890">
    <property type="entry name" value="HATPase_C_sf"/>
</dbReference>
<gene>
    <name evidence="2" type="ORF">AYI69_g7142</name>
</gene>
<feature type="region of interest" description="Disordered" evidence="1">
    <location>
        <begin position="1918"/>
        <end position="1945"/>
    </location>
</feature>
<accession>A0A1R1XU63</accession>
<reference evidence="3" key="1">
    <citation type="submission" date="2017-01" db="EMBL/GenBank/DDBJ databases">
        <authorList>
            <person name="Wang Y."/>
            <person name="White M."/>
            <person name="Kvist S."/>
            <person name="Moncalvo J.-M."/>
        </authorList>
    </citation>
    <scope>NUCLEOTIDE SEQUENCE [LARGE SCALE GENOMIC DNA]</scope>
    <source>
        <strain evidence="3">ID-206-W2</strain>
    </source>
</reference>
<dbReference type="NCBIfam" id="NF047352">
    <property type="entry name" value="P_loop_sacsin"/>
    <property type="match status" value="1"/>
</dbReference>
<feature type="region of interest" description="Disordered" evidence="1">
    <location>
        <begin position="1819"/>
        <end position="1892"/>
    </location>
</feature>
<keyword evidence="3" id="KW-1185">Reference proteome</keyword>
<dbReference type="PANTHER" id="PTHR47839">
    <property type="entry name" value="DOMAIN PROTEIN, PUTATIVE (AFU_ORTHOLOGUE AFUA_6G04830)-RELATED"/>
    <property type="match status" value="1"/>
</dbReference>
<dbReference type="EMBL" id="LSSM01003357">
    <property type="protein sequence ID" value="OMJ18148.1"/>
    <property type="molecule type" value="Genomic_DNA"/>
</dbReference>
<dbReference type="OrthoDB" id="10031156at2759"/>
<dbReference type="Proteomes" id="UP000187429">
    <property type="component" value="Unassembled WGS sequence"/>
</dbReference>
<dbReference type="PANTHER" id="PTHR47839:SF1">
    <property type="entry name" value="DOMAIN PROTEIN, PUTATIVE (AFU_ORTHOLOGUE AFUA_6G04830)-RELATED"/>
    <property type="match status" value="1"/>
</dbReference>
<name>A0A1R1XU63_9FUNG</name>
<feature type="compositionally biased region" description="Low complexity" evidence="1">
    <location>
        <begin position="1502"/>
        <end position="1511"/>
    </location>
</feature>
<evidence type="ECO:0000313" key="2">
    <source>
        <dbReference type="EMBL" id="OMJ18148.1"/>
    </source>
</evidence>
<evidence type="ECO:0000313" key="3">
    <source>
        <dbReference type="Proteomes" id="UP000187429"/>
    </source>
</evidence>
<evidence type="ECO:0008006" key="4">
    <source>
        <dbReference type="Google" id="ProtNLM"/>
    </source>
</evidence>
<protein>
    <recommendedName>
        <fullName evidence="4">Sacsin</fullName>
    </recommendedName>
</protein>
<dbReference type="Pfam" id="PF12449">
    <property type="entry name" value="DUF3684"/>
    <property type="match status" value="1"/>
</dbReference>
<evidence type="ECO:0000256" key="1">
    <source>
        <dbReference type="SAM" id="MobiDB-lite"/>
    </source>
</evidence>
<feature type="compositionally biased region" description="Polar residues" evidence="1">
    <location>
        <begin position="1860"/>
        <end position="1888"/>
    </location>
</feature>
<dbReference type="Gene3D" id="3.30.565.10">
    <property type="entry name" value="Histidine kinase-like ATPase, C-terminal domain"/>
    <property type="match status" value="1"/>
</dbReference>
<feature type="compositionally biased region" description="Low complexity" evidence="1">
    <location>
        <begin position="1848"/>
        <end position="1859"/>
    </location>
</feature>
<organism evidence="2 3">
    <name type="scientific">Smittium culicis</name>
    <dbReference type="NCBI Taxonomy" id="133412"/>
    <lineage>
        <taxon>Eukaryota</taxon>
        <taxon>Fungi</taxon>
        <taxon>Fungi incertae sedis</taxon>
        <taxon>Zoopagomycota</taxon>
        <taxon>Kickxellomycotina</taxon>
        <taxon>Harpellomycetes</taxon>
        <taxon>Harpellales</taxon>
        <taxon>Legeriomycetaceae</taxon>
        <taxon>Smittium</taxon>
    </lineage>
</organism>
<proteinExistence type="predicted"/>
<comment type="caution">
    <text evidence="2">The sequence shown here is derived from an EMBL/GenBank/DDBJ whole genome shotgun (WGS) entry which is preliminary data.</text>
</comment>
<feature type="compositionally biased region" description="Polar residues" evidence="1">
    <location>
        <begin position="1931"/>
        <end position="1945"/>
    </location>
</feature>